<sequence length="60" mass="6792">MGKLVTTSEAAKELGVGTSTLQRWAKDKVVSPDLVTPGGHMRWDVDNLRDQLRELRQRDE</sequence>
<proteinExistence type="predicted"/>
<evidence type="ECO:0000313" key="2">
    <source>
        <dbReference type="EMBL" id="MCS7479262.1"/>
    </source>
</evidence>
<dbReference type="RefSeq" id="WP_259624765.1">
    <property type="nucleotide sequence ID" value="NZ_JANYMP010000009.1"/>
</dbReference>
<reference evidence="2" key="1">
    <citation type="submission" date="2022-08" db="EMBL/GenBank/DDBJ databases">
        <authorList>
            <person name="Tistechok S."/>
            <person name="Samborskyy M."/>
            <person name="Roman I."/>
        </authorList>
    </citation>
    <scope>NUCLEOTIDE SEQUENCE</scope>
    <source>
        <strain evidence="2">DSM 103496</strain>
    </source>
</reference>
<evidence type="ECO:0000313" key="3">
    <source>
        <dbReference type="Proteomes" id="UP001141259"/>
    </source>
</evidence>
<protein>
    <submittedName>
        <fullName evidence="2">MerR family transcriptional regulator</fullName>
    </submittedName>
</protein>
<organism evidence="2 3">
    <name type="scientific">Umezawaea endophytica</name>
    <dbReference type="NCBI Taxonomy" id="1654476"/>
    <lineage>
        <taxon>Bacteria</taxon>
        <taxon>Bacillati</taxon>
        <taxon>Actinomycetota</taxon>
        <taxon>Actinomycetes</taxon>
        <taxon>Pseudonocardiales</taxon>
        <taxon>Pseudonocardiaceae</taxon>
        <taxon>Umezawaea</taxon>
    </lineage>
</organism>
<dbReference type="Proteomes" id="UP001141259">
    <property type="component" value="Unassembled WGS sequence"/>
</dbReference>
<dbReference type="InterPro" id="IPR000551">
    <property type="entry name" value="MerR-type_HTH_dom"/>
</dbReference>
<dbReference type="AlphaFoldDB" id="A0A9X2VMK0"/>
<comment type="caution">
    <text evidence="2">The sequence shown here is derived from an EMBL/GenBank/DDBJ whole genome shotgun (WGS) entry which is preliminary data.</text>
</comment>
<dbReference type="SUPFAM" id="SSF46955">
    <property type="entry name" value="Putative DNA-binding domain"/>
    <property type="match status" value="1"/>
</dbReference>
<dbReference type="Gene3D" id="1.10.1660.10">
    <property type="match status" value="1"/>
</dbReference>
<dbReference type="GO" id="GO:0003677">
    <property type="term" value="F:DNA binding"/>
    <property type="evidence" value="ECO:0007669"/>
    <property type="project" value="InterPro"/>
</dbReference>
<keyword evidence="3" id="KW-1185">Reference proteome</keyword>
<gene>
    <name evidence="2" type="ORF">NZH93_20565</name>
</gene>
<dbReference type="GO" id="GO:0006355">
    <property type="term" value="P:regulation of DNA-templated transcription"/>
    <property type="evidence" value="ECO:0007669"/>
    <property type="project" value="InterPro"/>
</dbReference>
<dbReference type="EMBL" id="JANYMP010000009">
    <property type="protein sequence ID" value="MCS7479262.1"/>
    <property type="molecule type" value="Genomic_DNA"/>
</dbReference>
<dbReference type="Pfam" id="PF13411">
    <property type="entry name" value="MerR_1"/>
    <property type="match status" value="1"/>
</dbReference>
<name>A0A9X2VMK0_9PSEU</name>
<accession>A0A9X2VMK0</accession>
<dbReference type="InterPro" id="IPR009061">
    <property type="entry name" value="DNA-bd_dom_put_sf"/>
</dbReference>
<feature type="domain" description="HTH merR-type" evidence="1">
    <location>
        <begin position="6"/>
        <end position="48"/>
    </location>
</feature>
<evidence type="ECO:0000259" key="1">
    <source>
        <dbReference type="Pfam" id="PF13411"/>
    </source>
</evidence>